<name>A0A183UGB7_TOXCA</name>
<evidence type="ECO:0000313" key="2">
    <source>
        <dbReference type="Proteomes" id="UP000050794"/>
    </source>
</evidence>
<dbReference type="EMBL" id="UYWY01019701">
    <property type="protein sequence ID" value="VDM38858.1"/>
    <property type="molecule type" value="Genomic_DNA"/>
</dbReference>
<reference evidence="1 2" key="2">
    <citation type="submission" date="2018-11" db="EMBL/GenBank/DDBJ databases">
        <authorList>
            <consortium name="Pathogen Informatics"/>
        </authorList>
    </citation>
    <scope>NUCLEOTIDE SEQUENCE [LARGE SCALE GENOMIC DNA]</scope>
</reference>
<dbReference type="AlphaFoldDB" id="A0A183UGB7"/>
<dbReference type="Proteomes" id="UP000050794">
    <property type="component" value="Unassembled WGS sequence"/>
</dbReference>
<evidence type="ECO:0000313" key="3">
    <source>
        <dbReference type="WBParaSite" id="TCNE_0000753701-mRNA-1"/>
    </source>
</evidence>
<evidence type="ECO:0000313" key="1">
    <source>
        <dbReference type="EMBL" id="VDM38858.1"/>
    </source>
</evidence>
<dbReference type="WBParaSite" id="TCNE_0000753701-mRNA-1">
    <property type="protein sequence ID" value="TCNE_0000753701-mRNA-1"/>
    <property type="gene ID" value="TCNE_0000753701"/>
</dbReference>
<accession>A0A183UGB7</accession>
<protein>
    <submittedName>
        <fullName evidence="3">Transposase</fullName>
    </submittedName>
</protein>
<keyword evidence="2" id="KW-1185">Reference proteome</keyword>
<gene>
    <name evidence="1" type="ORF">TCNE_LOCUS7537</name>
</gene>
<proteinExistence type="predicted"/>
<sequence length="75" mass="8282">MAPEIRQYSDASIFRTVCRLEQQMLTQGMAPSLSKLMTRGLDGRATGRLSGFSRLSVCVVRAHQQNKLSSIVLPS</sequence>
<reference evidence="3" key="1">
    <citation type="submission" date="2016-06" db="UniProtKB">
        <authorList>
            <consortium name="WormBaseParasite"/>
        </authorList>
    </citation>
    <scope>IDENTIFICATION</scope>
</reference>
<organism evidence="2 3">
    <name type="scientific">Toxocara canis</name>
    <name type="common">Canine roundworm</name>
    <dbReference type="NCBI Taxonomy" id="6265"/>
    <lineage>
        <taxon>Eukaryota</taxon>
        <taxon>Metazoa</taxon>
        <taxon>Ecdysozoa</taxon>
        <taxon>Nematoda</taxon>
        <taxon>Chromadorea</taxon>
        <taxon>Rhabditida</taxon>
        <taxon>Spirurina</taxon>
        <taxon>Ascaridomorpha</taxon>
        <taxon>Ascaridoidea</taxon>
        <taxon>Toxocaridae</taxon>
        <taxon>Toxocara</taxon>
    </lineage>
</organism>